<dbReference type="GO" id="GO:0019441">
    <property type="term" value="P:L-tryptophan catabolic process to kynurenine"/>
    <property type="evidence" value="ECO:0007669"/>
    <property type="project" value="InterPro"/>
</dbReference>
<organism evidence="4 5">
    <name type="scientific">Didymodactylos carnosus</name>
    <dbReference type="NCBI Taxonomy" id="1234261"/>
    <lineage>
        <taxon>Eukaryota</taxon>
        <taxon>Metazoa</taxon>
        <taxon>Spiralia</taxon>
        <taxon>Gnathifera</taxon>
        <taxon>Rotifera</taxon>
        <taxon>Eurotatoria</taxon>
        <taxon>Bdelloidea</taxon>
        <taxon>Philodinida</taxon>
        <taxon>Philodinidae</taxon>
        <taxon>Didymodactylos</taxon>
    </lineage>
</organism>
<dbReference type="PANTHER" id="PTHR31118">
    <property type="entry name" value="CYCLASE-LIKE PROTEIN 2"/>
    <property type="match status" value="1"/>
</dbReference>
<accession>A0A8S2GUB0</accession>
<dbReference type="AlphaFoldDB" id="A0A8S2GUB0"/>
<sequence>MNYLLGVVGFFLSSHCSCLYIDLTYSLSNSNSYFPTETRFNFTETTALWTNDSYFYSSNTFKTSEHMGTHLDAPYHFSNVSWKTDQIPIERLMSIASLIIDVSIQCKQNKSYEVTIDDIKKYEPINLKKYFVILFYTGWTRYWSNQTAYAGPSYKDNSSNGLEFPGVKDETADYLVNKYNQTLVGVGIDTLSNRCTRIPDDEYWTLLTVVILASTNSSANNPE</sequence>
<dbReference type="Proteomes" id="UP000677228">
    <property type="component" value="Unassembled WGS sequence"/>
</dbReference>
<evidence type="ECO:0000256" key="2">
    <source>
        <dbReference type="SAM" id="SignalP"/>
    </source>
</evidence>
<dbReference type="PANTHER" id="PTHR31118:SF12">
    <property type="entry name" value="CYCLASE-LIKE PROTEIN 2"/>
    <property type="match status" value="1"/>
</dbReference>
<evidence type="ECO:0000313" key="5">
    <source>
        <dbReference type="Proteomes" id="UP000682733"/>
    </source>
</evidence>
<dbReference type="InterPro" id="IPR007325">
    <property type="entry name" value="KFase/CYL"/>
</dbReference>
<comment type="similarity">
    <text evidence="1">Belongs to the Cyclase 1 superfamily.</text>
</comment>
<gene>
    <name evidence="3" type="ORF">OVA965_LOCUS3163</name>
    <name evidence="4" type="ORF">TMI583_LOCUS3162</name>
</gene>
<name>A0A8S2GUB0_9BILA</name>
<proteinExistence type="inferred from homology"/>
<evidence type="ECO:0000313" key="4">
    <source>
        <dbReference type="EMBL" id="CAF3553499.1"/>
    </source>
</evidence>
<dbReference type="Gene3D" id="3.50.30.50">
    <property type="entry name" value="Putative cyclase"/>
    <property type="match status" value="1"/>
</dbReference>
<comment type="caution">
    <text evidence="4">The sequence shown here is derived from an EMBL/GenBank/DDBJ whole genome shotgun (WGS) entry which is preliminary data.</text>
</comment>
<feature type="chain" id="PRO_5036273569" evidence="2">
    <location>
        <begin position="19"/>
        <end position="223"/>
    </location>
</feature>
<keyword evidence="2" id="KW-0732">Signal</keyword>
<reference evidence="4" key="1">
    <citation type="submission" date="2021-02" db="EMBL/GenBank/DDBJ databases">
        <authorList>
            <person name="Nowell W R."/>
        </authorList>
    </citation>
    <scope>NUCLEOTIDE SEQUENCE</scope>
</reference>
<dbReference type="EMBL" id="CAJNOK010000743">
    <property type="protein sequence ID" value="CAF0772554.1"/>
    <property type="molecule type" value="Genomic_DNA"/>
</dbReference>
<dbReference type="Proteomes" id="UP000682733">
    <property type="component" value="Unassembled WGS sequence"/>
</dbReference>
<dbReference type="InterPro" id="IPR037175">
    <property type="entry name" value="KFase_sf"/>
</dbReference>
<dbReference type="GO" id="GO:0004061">
    <property type="term" value="F:arylformamidase activity"/>
    <property type="evidence" value="ECO:0007669"/>
    <property type="project" value="InterPro"/>
</dbReference>
<dbReference type="SUPFAM" id="SSF102198">
    <property type="entry name" value="Putative cyclase"/>
    <property type="match status" value="1"/>
</dbReference>
<evidence type="ECO:0000313" key="3">
    <source>
        <dbReference type="EMBL" id="CAF0772554.1"/>
    </source>
</evidence>
<dbReference type="EMBL" id="CAJOBA010000743">
    <property type="protein sequence ID" value="CAF3553499.1"/>
    <property type="molecule type" value="Genomic_DNA"/>
</dbReference>
<evidence type="ECO:0000256" key="1">
    <source>
        <dbReference type="ARBA" id="ARBA00007865"/>
    </source>
</evidence>
<protein>
    <submittedName>
        <fullName evidence="4">Uncharacterized protein</fullName>
    </submittedName>
</protein>
<dbReference type="Pfam" id="PF04199">
    <property type="entry name" value="Cyclase"/>
    <property type="match status" value="1"/>
</dbReference>
<feature type="signal peptide" evidence="2">
    <location>
        <begin position="1"/>
        <end position="18"/>
    </location>
</feature>